<dbReference type="GO" id="GO:0016831">
    <property type="term" value="F:carboxy-lyase activity"/>
    <property type="evidence" value="ECO:0007669"/>
    <property type="project" value="TreeGrafter"/>
</dbReference>
<comment type="caution">
    <text evidence="2">The sequence shown here is derived from an EMBL/GenBank/DDBJ whole genome shotgun (WGS) entry which is preliminary data.</text>
</comment>
<gene>
    <name evidence="2" type="primary">TYDC1_0</name>
    <name evidence="2" type="ORF">CFP56_015941</name>
</gene>
<keyword evidence="3" id="KW-1185">Reference proteome</keyword>
<accession>A0AAW0M4N3</accession>
<dbReference type="GO" id="GO:0005737">
    <property type="term" value="C:cytoplasm"/>
    <property type="evidence" value="ECO:0007669"/>
    <property type="project" value="TreeGrafter"/>
</dbReference>
<dbReference type="Proteomes" id="UP000237347">
    <property type="component" value="Unassembled WGS sequence"/>
</dbReference>
<dbReference type="InterPro" id="IPR015422">
    <property type="entry name" value="PyrdxlP-dep_Trfase_small"/>
</dbReference>
<keyword evidence="1" id="KW-0210">Decarboxylase</keyword>
<dbReference type="SUPFAM" id="SSF53383">
    <property type="entry name" value="PLP-dependent transferases"/>
    <property type="match status" value="1"/>
</dbReference>
<dbReference type="InterPro" id="IPR015424">
    <property type="entry name" value="PyrdxlP-dep_Trfase"/>
</dbReference>
<proteinExistence type="predicted"/>
<evidence type="ECO:0000313" key="2">
    <source>
        <dbReference type="EMBL" id="KAK7857772.1"/>
    </source>
</evidence>
<dbReference type="FunFam" id="3.90.1150.10:FF:000018">
    <property type="entry name" value="Histidine decarboxylase"/>
    <property type="match status" value="1"/>
</dbReference>
<dbReference type="PANTHER" id="PTHR11999">
    <property type="entry name" value="GROUP II PYRIDOXAL-5-PHOSPHATE DECARBOXYLASE"/>
    <property type="match status" value="1"/>
</dbReference>
<dbReference type="EMBL" id="PKMF04000024">
    <property type="protein sequence ID" value="KAK7857772.1"/>
    <property type="molecule type" value="Genomic_DNA"/>
</dbReference>
<dbReference type="PANTHER" id="PTHR11999:SF96">
    <property type="entry name" value="TYROSINE DECARBOXYLASE"/>
    <property type="match status" value="1"/>
</dbReference>
<dbReference type="InterPro" id="IPR010977">
    <property type="entry name" value="Aromatic_deC"/>
</dbReference>
<name>A0AAW0M4N3_QUESU</name>
<dbReference type="AlphaFoldDB" id="A0AAW0M4N3"/>
<protein>
    <submittedName>
        <fullName evidence="2">Tyrosine/dopa decarboxylase 1</fullName>
    </submittedName>
</protein>
<keyword evidence="1" id="KW-0456">Lyase</keyword>
<dbReference type="Gene3D" id="3.90.1150.10">
    <property type="entry name" value="Aspartate Aminotransferase, domain 1"/>
    <property type="match status" value="1"/>
</dbReference>
<reference evidence="2 3" key="1">
    <citation type="journal article" date="2018" name="Sci. Data">
        <title>The draft genome sequence of cork oak.</title>
        <authorList>
            <person name="Ramos A.M."/>
            <person name="Usie A."/>
            <person name="Barbosa P."/>
            <person name="Barros P.M."/>
            <person name="Capote T."/>
            <person name="Chaves I."/>
            <person name="Simoes F."/>
            <person name="Abreu I."/>
            <person name="Carrasquinho I."/>
            <person name="Faro C."/>
            <person name="Guimaraes J.B."/>
            <person name="Mendonca D."/>
            <person name="Nobrega F."/>
            <person name="Rodrigues L."/>
            <person name="Saibo N.J.M."/>
            <person name="Varela M.C."/>
            <person name="Egas C."/>
            <person name="Matos J."/>
            <person name="Miguel C.M."/>
            <person name="Oliveira M.M."/>
            <person name="Ricardo C.P."/>
            <person name="Goncalves S."/>
        </authorList>
    </citation>
    <scope>NUCLEOTIDE SEQUENCE [LARGE SCALE GENOMIC DNA]</scope>
    <source>
        <strain evidence="3">cv. HL8</strain>
    </source>
</reference>
<organism evidence="2 3">
    <name type="scientific">Quercus suber</name>
    <name type="common">Cork oak</name>
    <dbReference type="NCBI Taxonomy" id="58331"/>
    <lineage>
        <taxon>Eukaryota</taxon>
        <taxon>Viridiplantae</taxon>
        <taxon>Streptophyta</taxon>
        <taxon>Embryophyta</taxon>
        <taxon>Tracheophyta</taxon>
        <taxon>Spermatophyta</taxon>
        <taxon>Magnoliopsida</taxon>
        <taxon>eudicotyledons</taxon>
        <taxon>Gunneridae</taxon>
        <taxon>Pentapetalae</taxon>
        <taxon>rosids</taxon>
        <taxon>fabids</taxon>
        <taxon>Fagales</taxon>
        <taxon>Fagaceae</taxon>
        <taxon>Quercus</taxon>
    </lineage>
</organism>
<evidence type="ECO:0000313" key="3">
    <source>
        <dbReference type="Proteomes" id="UP000237347"/>
    </source>
</evidence>
<evidence type="ECO:0000256" key="1">
    <source>
        <dbReference type="ARBA" id="ARBA00022793"/>
    </source>
</evidence>
<sequence>MAKLFEELVRNDNRFEVMAPRNFALVCFRVLPWPNDISVAYHVERVNELNKKLLESINESGNMYMSSTVVDGAYIIRCAIGATLTEERHVIRAWKVIQEHADALLSKN</sequence>